<feature type="transmembrane region" description="Helical" evidence="6">
    <location>
        <begin position="148"/>
        <end position="167"/>
    </location>
</feature>
<keyword evidence="8" id="KW-1185">Reference proteome</keyword>
<evidence type="ECO:0008006" key="9">
    <source>
        <dbReference type="Google" id="ProtNLM"/>
    </source>
</evidence>
<dbReference type="InterPro" id="IPR036259">
    <property type="entry name" value="MFS_trans_sf"/>
</dbReference>
<evidence type="ECO:0000256" key="5">
    <source>
        <dbReference type="ARBA" id="ARBA00023136"/>
    </source>
</evidence>
<feature type="transmembrane region" description="Helical" evidence="6">
    <location>
        <begin position="340"/>
        <end position="357"/>
    </location>
</feature>
<reference evidence="7 8" key="1">
    <citation type="journal article" date="2023" name="G3 (Bethesda)">
        <title>A chromosome-level genome assembly of Zasmidium syzygii isolated from banana leaves.</title>
        <authorList>
            <person name="van Westerhoven A.C."/>
            <person name="Mehrabi R."/>
            <person name="Talebi R."/>
            <person name="Steentjes M.B.F."/>
            <person name="Corcolon B."/>
            <person name="Chong P.A."/>
            <person name="Kema G.H.J."/>
            <person name="Seidl M.F."/>
        </authorList>
    </citation>
    <scope>NUCLEOTIDE SEQUENCE [LARGE SCALE GENOMIC DNA]</scope>
    <source>
        <strain evidence="7 8">P124</strain>
    </source>
</reference>
<feature type="transmembrane region" description="Helical" evidence="6">
    <location>
        <begin position="369"/>
        <end position="387"/>
    </location>
</feature>
<dbReference type="Gene3D" id="1.20.1250.20">
    <property type="entry name" value="MFS general substrate transporter like domains"/>
    <property type="match status" value="2"/>
</dbReference>
<organism evidence="7 8">
    <name type="scientific">Zasmidium cellare</name>
    <name type="common">Wine cellar mold</name>
    <name type="synonym">Racodium cellare</name>
    <dbReference type="NCBI Taxonomy" id="395010"/>
    <lineage>
        <taxon>Eukaryota</taxon>
        <taxon>Fungi</taxon>
        <taxon>Dikarya</taxon>
        <taxon>Ascomycota</taxon>
        <taxon>Pezizomycotina</taxon>
        <taxon>Dothideomycetes</taxon>
        <taxon>Dothideomycetidae</taxon>
        <taxon>Mycosphaerellales</taxon>
        <taxon>Mycosphaerellaceae</taxon>
        <taxon>Zasmidium</taxon>
    </lineage>
</organism>
<accession>A0ABR0ETU0</accession>
<feature type="transmembrane region" description="Helical" evidence="6">
    <location>
        <begin position="58"/>
        <end position="75"/>
    </location>
</feature>
<feature type="transmembrane region" description="Helical" evidence="6">
    <location>
        <begin position="236"/>
        <end position="257"/>
    </location>
</feature>
<comment type="caution">
    <text evidence="7">The sequence shown here is derived from an EMBL/GenBank/DDBJ whole genome shotgun (WGS) entry which is preliminary data.</text>
</comment>
<feature type="transmembrane region" description="Helical" evidence="6">
    <location>
        <begin position="173"/>
        <end position="193"/>
    </location>
</feature>
<feature type="transmembrane region" description="Helical" evidence="6">
    <location>
        <begin position="399"/>
        <end position="418"/>
    </location>
</feature>
<dbReference type="PANTHER" id="PTHR43791">
    <property type="entry name" value="PERMEASE-RELATED"/>
    <property type="match status" value="1"/>
</dbReference>
<name>A0ABR0ETU0_ZASCE</name>
<feature type="transmembrane region" description="Helical" evidence="6">
    <location>
        <begin position="463"/>
        <end position="485"/>
    </location>
</feature>
<evidence type="ECO:0000256" key="4">
    <source>
        <dbReference type="ARBA" id="ARBA00022989"/>
    </source>
</evidence>
<proteinExistence type="predicted"/>
<evidence type="ECO:0000256" key="1">
    <source>
        <dbReference type="ARBA" id="ARBA00004141"/>
    </source>
</evidence>
<evidence type="ECO:0000256" key="6">
    <source>
        <dbReference type="SAM" id="Phobius"/>
    </source>
</evidence>
<keyword evidence="3 6" id="KW-0812">Transmembrane</keyword>
<keyword evidence="4 6" id="KW-1133">Transmembrane helix</keyword>
<evidence type="ECO:0000313" key="8">
    <source>
        <dbReference type="Proteomes" id="UP001305779"/>
    </source>
</evidence>
<dbReference type="InterPro" id="IPR011701">
    <property type="entry name" value="MFS"/>
</dbReference>
<feature type="transmembrane region" description="Helical" evidence="6">
    <location>
        <begin position="430"/>
        <end position="451"/>
    </location>
</feature>
<keyword evidence="2" id="KW-0813">Transport</keyword>
<dbReference type="EMBL" id="JAXOVC010000002">
    <property type="protein sequence ID" value="KAK4504611.1"/>
    <property type="molecule type" value="Genomic_DNA"/>
</dbReference>
<feature type="transmembrane region" description="Helical" evidence="6">
    <location>
        <begin position="205"/>
        <end position="224"/>
    </location>
</feature>
<dbReference type="Pfam" id="PF07690">
    <property type="entry name" value="MFS_1"/>
    <property type="match status" value="1"/>
</dbReference>
<evidence type="ECO:0000256" key="3">
    <source>
        <dbReference type="ARBA" id="ARBA00022692"/>
    </source>
</evidence>
<dbReference type="SUPFAM" id="SSF103473">
    <property type="entry name" value="MFS general substrate transporter"/>
    <property type="match status" value="1"/>
</dbReference>
<sequence>MPADEAKSHVEANDYIEDAHDMAKAANAVVLNPIVSHNIDDNSLGFSKTEERRCLRRLDLWLLPFILFTYALQYTDKVILNGASQFGIVQDLHLYEIRGYDPRTHRPIQDLHRYSLATLIFYWGYLAGVLPAAFLAQKLPLGKFLSATVVLWGAVTMLTVTVSSYPGFMVQRFFLGVCESGVGPGFSLVIAMFWKRDEQPLRYAIWYVSNGIGAFVGPMLVYGIGHIHGSLRPWKYQYLILGGLTVIWGALMVVVLPDNPRSARFLKDREREVAIARIQSEQLSEENKIIKVHQIVEALKDPKTWLTVVSTFCVHFVNGACSGFGAIIVRSFGYGQLKSVLLTGCAGLYLLAILIIAGGVSSHFRNSRTYIWCLTEVPVIIGAALIWKTSWTSERSAALAGFFLLFTFAPAYTMLLSLVGSNTGGYTKKVFMMGLIWSVYCISNGVAPLFVQTTEVAEQYPSMFKGVIVTASISLCCALAMRLYLVRENKKRDQSSNPDSGSGIAEDMTDRENAHFRYAL</sequence>
<evidence type="ECO:0000256" key="2">
    <source>
        <dbReference type="ARBA" id="ARBA00022448"/>
    </source>
</evidence>
<feature type="transmembrane region" description="Helical" evidence="6">
    <location>
        <begin position="114"/>
        <end position="136"/>
    </location>
</feature>
<protein>
    <recommendedName>
        <fullName evidence="9">Major facilitator superfamily (MFS) profile domain-containing protein</fullName>
    </recommendedName>
</protein>
<gene>
    <name evidence="7" type="ORF">PRZ48_002572</name>
</gene>
<dbReference type="PANTHER" id="PTHR43791:SF55">
    <property type="entry name" value="TRANSPORTER, PUTATIVE (AFU_ORTHOLOGUE AFUA_6G01820)-RELATED"/>
    <property type="match status" value="1"/>
</dbReference>
<feature type="transmembrane region" description="Helical" evidence="6">
    <location>
        <begin position="305"/>
        <end position="328"/>
    </location>
</feature>
<comment type="subcellular location">
    <subcellularLocation>
        <location evidence="1">Membrane</location>
        <topology evidence="1">Multi-pass membrane protein</topology>
    </subcellularLocation>
</comment>
<keyword evidence="5 6" id="KW-0472">Membrane</keyword>
<evidence type="ECO:0000313" key="7">
    <source>
        <dbReference type="EMBL" id="KAK4504611.1"/>
    </source>
</evidence>
<dbReference type="Proteomes" id="UP001305779">
    <property type="component" value="Unassembled WGS sequence"/>
</dbReference>